<sequence length="663" mass="71604">MSTVERPAQGDPTTTGEPAWLRPEDALREPGIARLPARDRPDGPVTTARLRRTVAAYAAVAGTGAVVARLAGRRGAANAALGLVAPGAGYLSGGRPLAWAGTQVGFGLSLVAWLGSGNIVAPAAAWLGSAAHAGRSGVRWRGARTVVPAAAGAAIAGAAVARERAHRRAIERRAARDRFLDERRAAVDVRVSAASAPAPEAGPELTPDELAHARWVLDRALQPTASFEGFDKIEQFQTSSIRYQLTTLGHALSTMQFARTPAFHGYLSAAQRNMIRKWEERINWSYWAKESAWGHLRHNPDPVPRDNIMLTGWLGYQIASYVSNTGDDCFSKPGSITFRHPRGPEYAYDLHSIVGALVENFERSDFTLYPCEPNWIYALCNGYGILPLPIHDRLFGTDHAERLLPRFRRGFEDEFLSVDGRTVGIRSSLTGLSIPAMTSILSDAAVIWQLAPVFPDLSRALYEIVRHEWIRIPADGPVQIDMKGWDRIDTGNYQPVPATAFAAIRWAALEMGDTELATRLGADGEAQLDPVVEGGVKHYRAASTLSNGALFGAQVANPAGHRHRVAHGLPEAWATGPLLDGCAYPDVLVARAVSDGRDLRLVLRPGRAGGSGRQPLALKRLRAGARYRLTGAVEEALVADERGEATVHVDLDDRVALAITPED</sequence>
<comment type="caution">
    <text evidence="3">The sequence shown here is derived from an EMBL/GenBank/DDBJ whole genome shotgun (WGS) entry which is preliminary data.</text>
</comment>
<evidence type="ECO:0000313" key="3">
    <source>
        <dbReference type="EMBL" id="MDX8151762.1"/>
    </source>
</evidence>
<evidence type="ECO:0000313" key="4">
    <source>
        <dbReference type="Proteomes" id="UP001277761"/>
    </source>
</evidence>
<feature type="region of interest" description="Disordered" evidence="1">
    <location>
        <begin position="1"/>
        <end position="24"/>
    </location>
</feature>
<dbReference type="InterPro" id="IPR041411">
    <property type="entry name" value="Ldi"/>
</dbReference>
<reference evidence="3 4" key="1">
    <citation type="submission" date="2023-11" db="EMBL/GenBank/DDBJ databases">
        <authorList>
            <person name="Xu M."/>
            <person name="Jiang T."/>
        </authorList>
    </citation>
    <scope>NUCLEOTIDE SEQUENCE [LARGE SCALE GENOMIC DNA]</scope>
    <source>
        <strain evidence="3 4">SD</strain>
    </source>
</reference>
<accession>A0ABU4VIV8</accession>
<dbReference type="EMBL" id="JAXAVX010000003">
    <property type="protein sequence ID" value="MDX8151762.1"/>
    <property type="molecule type" value="Genomic_DNA"/>
</dbReference>
<feature type="domain" description="Linalool dehydratase/isomerase" evidence="2">
    <location>
        <begin position="242"/>
        <end position="544"/>
    </location>
</feature>
<dbReference type="RefSeq" id="WP_319953915.1">
    <property type="nucleotide sequence ID" value="NZ_JAXAVX010000003.1"/>
</dbReference>
<evidence type="ECO:0000259" key="2">
    <source>
        <dbReference type="Pfam" id="PF18566"/>
    </source>
</evidence>
<dbReference type="Proteomes" id="UP001277761">
    <property type="component" value="Unassembled WGS sequence"/>
</dbReference>
<dbReference type="Pfam" id="PF18566">
    <property type="entry name" value="Ldi"/>
    <property type="match status" value="1"/>
</dbReference>
<proteinExistence type="predicted"/>
<keyword evidence="4" id="KW-1185">Reference proteome</keyword>
<gene>
    <name evidence="3" type="ORF">SK069_09170</name>
</gene>
<protein>
    <recommendedName>
        <fullName evidence="2">Linalool dehydratase/isomerase domain-containing protein</fullName>
    </recommendedName>
</protein>
<name>A0ABU4VIV8_9ACTN</name>
<organism evidence="3 4">
    <name type="scientific">Patulibacter brassicae</name>
    <dbReference type="NCBI Taxonomy" id="1705717"/>
    <lineage>
        <taxon>Bacteria</taxon>
        <taxon>Bacillati</taxon>
        <taxon>Actinomycetota</taxon>
        <taxon>Thermoleophilia</taxon>
        <taxon>Solirubrobacterales</taxon>
        <taxon>Patulibacteraceae</taxon>
        <taxon>Patulibacter</taxon>
    </lineage>
</organism>
<evidence type="ECO:0000256" key="1">
    <source>
        <dbReference type="SAM" id="MobiDB-lite"/>
    </source>
</evidence>